<gene>
    <name evidence="2" type="ORF">DXX93_03130</name>
</gene>
<organism evidence="2 3">
    <name type="scientific">Thalassotalea euphylliae</name>
    <dbReference type="NCBI Taxonomy" id="1655234"/>
    <lineage>
        <taxon>Bacteria</taxon>
        <taxon>Pseudomonadati</taxon>
        <taxon>Pseudomonadota</taxon>
        <taxon>Gammaproteobacteria</taxon>
        <taxon>Alteromonadales</taxon>
        <taxon>Colwelliaceae</taxon>
        <taxon>Thalassotalea</taxon>
    </lineage>
</organism>
<proteinExistence type="predicted"/>
<accession>A0A3E0TNF9</accession>
<reference evidence="2 3" key="1">
    <citation type="submission" date="2018-08" db="EMBL/GenBank/DDBJ databases">
        <title>Thalassotalea euphylliae genome.</title>
        <authorList>
            <person name="Summers S."/>
            <person name="Rice S.A."/>
            <person name="Freckelton M.L."/>
            <person name="Nedved B.T."/>
            <person name="Hadfield M.G."/>
        </authorList>
    </citation>
    <scope>NUCLEOTIDE SEQUENCE [LARGE SCALE GENOMIC DNA]</scope>
    <source>
        <strain evidence="2 3">H1</strain>
    </source>
</reference>
<evidence type="ECO:0000256" key="1">
    <source>
        <dbReference type="SAM" id="Phobius"/>
    </source>
</evidence>
<keyword evidence="1" id="KW-1133">Transmembrane helix</keyword>
<name>A0A3E0TNF9_9GAMM</name>
<dbReference type="OrthoDB" id="5905880at2"/>
<evidence type="ECO:0000313" key="2">
    <source>
        <dbReference type="EMBL" id="REL25642.1"/>
    </source>
</evidence>
<feature type="transmembrane region" description="Helical" evidence="1">
    <location>
        <begin position="88"/>
        <end position="107"/>
    </location>
</feature>
<keyword evidence="1" id="KW-0472">Membrane</keyword>
<dbReference type="RefSeq" id="WP_116006772.1">
    <property type="nucleotide sequence ID" value="NZ_QUOU01000001.1"/>
</dbReference>
<dbReference type="EMBL" id="QUOU01000001">
    <property type="protein sequence ID" value="REL25642.1"/>
    <property type="molecule type" value="Genomic_DNA"/>
</dbReference>
<protein>
    <submittedName>
        <fullName evidence="2">NAD/FAD-utilizing enzyme</fullName>
    </submittedName>
</protein>
<evidence type="ECO:0000313" key="3">
    <source>
        <dbReference type="Proteomes" id="UP000256478"/>
    </source>
</evidence>
<dbReference type="Proteomes" id="UP000256478">
    <property type="component" value="Unassembled WGS sequence"/>
</dbReference>
<sequence length="185" mass="20746">MLRHYFISEKLSELKSLRNELAEQGVTEPQIHVLSNDDAALVQHDLPEVESVLKKDVVHSTEIGAIVGVIGAALTLIIAYYMGWTNSAAGWLPFVLLAVVVLGFCTWEGGFIGIQRNNVHFERFQEVLKRGKHVLFVDIEQDQEQMLARVIRHHPHIQLAGTGESVPGWLVKGQNAYHSFIKTMP</sequence>
<keyword evidence="1" id="KW-0812">Transmembrane</keyword>
<feature type="transmembrane region" description="Helical" evidence="1">
    <location>
        <begin position="63"/>
        <end position="82"/>
    </location>
</feature>
<comment type="caution">
    <text evidence="2">The sequence shown here is derived from an EMBL/GenBank/DDBJ whole genome shotgun (WGS) entry which is preliminary data.</text>
</comment>
<dbReference type="AlphaFoldDB" id="A0A3E0TNF9"/>